<organism evidence="8">
    <name type="scientific">Anopheles darlingi</name>
    <name type="common">Mosquito</name>
    <dbReference type="NCBI Taxonomy" id="43151"/>
    <lineage>
        <taxon>Eukaryota</taxon>
        <taxon>Metazoa</taxon>
        <taxon>Ecdysozoa</taxon>
        <taxon>Arthropoda</taxon>
        <taxon>Hexapoda</taxon>
        <taxon>Insecta</taxon>
        <taxon>Pterygota</taxon>
        <taxon>Neoptera</taxon>
        <taxon>Endopterygota</taxon>
        <taxon>Diptera</taxon>
        <taxon>Nematocera</taxon>
        <taxon>Culicoidea</taxon>
        <taxon>Culicidae</taxon>
        <taxon>Anophelinae</taxon>
        <taxon>Anopheles</taxon>
    </lineage>
</organism>
<dbReference type="EMBL" id="ADMH02000571">
    <property type="protein sequence ID" value="ETN65842.1"/>
    <property type="molecule type" value="Genomic_DNA"/>
</dbReference>
<dbReference type="PROSITE" id="PS51644">
    <property type="entry name" value="HTH_OST"/>
    <property type="match status" value="1"/>
</dbReference>
<evidence type="ECO:0000256" key="5">
    <source>
        <dbReference type="SAM" id="MobiDB-lite"/>
    </source>
</evidence>
<keyword evidence="4" id="KW-0221">Differentiation</keyword>
<accession>W5JN98</accession>
<reference evidence="8" key="3">
    <citation type="journal article" date="2013" name="Nucleic Acids Res.">
        <title>The genome of Anopheles darlingi, the main neotropical malaria vector.</title>
        <authorList>
            <person name="Marinotti O."/>
            <person name="Cerqueira G.C."/>
            <person name="de Almeida L.G."/>
            <person name="Ferro M.I."/>
            <person name="Loreto E.L."/>
            <person name="Zaha A."/>
            <person name="Teixeira S.M."/>
            <person name="Wespiser A.R."/>
            <person name="Almeida E Silva A."/>
            <person name="Schlindwein A.D."/>
            <person name="Pacheco A.C."/>
            <person name="Silva A.L."/>
            <person name="Graveley B.R."/>
            <person name="Walenz B.P."/>
            <person name="Lima Bde A."/>
            <person name="Ribeiro C.A."/>
            <person name="Nunes-Silva C.G."/>
            <person name="de Carvalho C.R."/>
            <person name="Soares C.M."/>
            <person name="de Menezes C.B."/>
            <person name="Matiolli C."/>
            <person name="Caffrey D."/>
            <person name="Araujo D.A."/>
            <person name="de Oliveira D.M."/>
            <person name="Golenbock D."/>
            <person name="Grisard E.C."/>
            <person name="Fantinatti-Garboggini F."/>
            <person name="de Carvalho F.M."/>
            <person name="Barcellos F.G."/>
            <person name="Prosdocimi F."/>
            <person name="May G."/>
            <person name="Azevedo Junior G.M."/>
            <person name="Guimaraes G.M."/>
            <person name="Goldman G.H."/>
            <person name="Padilha I.Q."/>
            <person name="Batista Jda S."/>
            <person name="Ferro J.A."/>
            <person name="Ribeiro J.M."/>
            <person name="Fietto J.L."/>
            <person name="Dabbas K.M."/>
            <person name="Cerdeira L."/>
            <person name="Agnez-Lima L.F."/>
            <person name="Brocchi M."/>
            <person name="de Carvalho M.O."/>
            <person name="Teixeira Mde M."/>
            <person name="Diniz Maia Mde M."/>
            <person name="Goldman M.H."/>
            <person name="Cruz Schneider M.P."/>
            <person name="Felipe M.S."/>
            <person name="Hungria M."/>
            <person name="Nicolas M.F."/>
            <person name="Pereira M."/>
            <person name="Montes M.A."/>
            <person name="Cantao M.E."/>
            <person name="Vincentz M."/>
            <person name="Rafael M.S."/>
            <person name="Silverman N."/>
            <person name="Stoco P.H."/>
            <person name="Souza R.C."/>
            <person name="Vicentini R."/>
            <person name="Gazzinelli R.T."/>
            <person name="Neves Rde O."/>
            <person name="Silva R."/>
            <person name="Astolfi-Filho S."/>
            <person name="Maciel T.E."/>
            <person name="Urmenyi T.P."/>
            <person name="Tadei W.P."/>
            <person name="Camargo E.P."/>
            <person name="de Vasconcelos A.T."/>
        </authorList>
    </citation>
    <scope>NUCLEOTIDE SEQUENCE</scope>
</reference>
<dbReference type="InterPro" id="IPR002999">
    <property type="entry name" value="Tudor"/>
</dbReference>
<gene>
    <name evidence="8" type="ORF">AND_002388</name>
</gene>
<evidence type="ECO:0000259" key="6">
    <source>
        <dbReference type="PROSITE" id="PS50304"/>
    </source>
</evidence>
<evidence type="ECO:0000313" key="8">
    <source>
        <dbReference type="EMBL" id="ETN65842.1"/>
    </source>
</evidence>
<evidence type="ECO:0000313" key="10">
    <source>
        <dbReference type="Proteomes" id="UP000000673"/>
    </source>
</evidence>
<dbReference type="AlphaFoldDB" id="W5JN98"/>
<dbReference type="CDD" id="cd09972">
    <property type="entry name" value="LOTUS_TDRD_OSKAR"/>
    <property type="match status" value="1"/>
</dbReference>
<dbReference type="Pfam" id="PF12872">
    <property type="entry name" value="OST-HTH"/>
    <property type="match status" value="1"/>
</dbReference>
<dbReference type="STRING" id="43151.W5JN98"/>
<feature type="domain" description="HTH OST-type" evidence="7">
    <location>
        <begin position="1"/>
        <end position="77"/>
    </location>
</feature>
<protein>
    <recommendedName>
        <fullName evidence="11">HTH OST-type domain-containing protein</fullName>
    </recommendedName>
</protein>
<evidence type="ECO:0000313" key="9">
    <source>
        <dbReference type="EnsemblMetazoa" id="ADAC002388-PA"/>
    </source>
</evidence>
<dbReference type="VEuPathDB" id="VectorBase:ADAR2_008257"/>
<dbReference type="GO" id="GO:0007283">
    <property type="term" value="P:spermatogenesis"/>
    <property type="evidence" value="ECO:0007669"/>
    <property type="project" value="UniProtKB-KW"/>
</dbReference>
<keyword evidence="4" id="KW-0744">Spermatogenesis</keyword>
<dbReference type="GO" id="GO:0005737">
    <property type="term" value="C:cytoplasm"/>
    <property type="evidence" value="ECO:0007669"/>
    <property type="project" value="UniProtKB-SubCell"/>
</dbReference>
<reference evidence="9" key="4">
    <citation type="submission" date="2015-06" db="UniProtKB">
        <authorList>
            <consortium name="EnsemblMetazoa"/>
        </authorList>
    </citation>
    <scope>IDENTIFICATION</scope>
</reference>
<dbReference type="Pfam" id="PF00567">
    <property type="entry name" value="TUDOR"/>
    <property type="match status" value="1"/>
</dbReference>
<keyword evidence="2" id="KW-0963">Cytoplasm</keyword>
<feature type="compositionally biased region" description="Polar residues" evidence="5">
    <location>
        <begin position="200"/>
        <end position="210"/>
    </location>
</feature>
<dbReference type="SUPFAM" id="SSF63748">
    <property type="entry name" value="Tudor/PWWP/MBT"/>
    <property type="match status" value="1"/>
</dbReference>
<dbReference type="InterPro" id="IPR041966">
    <property type="entry name" value="LOTUS-like"/>
</dbReference>
<dbReference type="PANTHER" id="PTHR22948">
    <property type="entry name" value="TUDOR DOMAIN CONTAINING PROTEIN"/>
    <property type="match status" value="1"/>
</dbReference>
<keyword evidence="3" id="KW-0677">Repeat</keyword>
<evidence type="ECO:0000256" key="3">
    <source>
        <dbReference type="ARBA" id="ARBA00022737"/>
    </source>
</evidence>
<dbReference type="EnsemblMetazoa" id="ADAC002388-RA">
    <property type="protein sequence ID" value="ADAC002388-PA"/>
    <property type="gene ID" value="ADAC002388"/>
</dbReference>
<dbReference type="Gene3D" id="2.30.30.140">
    <property type="match status" value="1"/>
</dbReference>
<dbReference type="PANTHER" id="PTHR22948:SF29">
    <property type="entry name" value="FI02030P-RELATED"/>
    <property type="match status" value="1"/>
</dbReference>
<dbReference type="VEuPathDB" id="VectorBase:ADAC002388"/>
<proteinExistence type="predicted"/>
<dbReference type="HOGENOM" id="CLU_642850_0_0_1"/>
<keyword evidence="10" id="KW-1185">Reference proteome</keyword>
<dbReference type="PROSITE" id="PS50304">
    <property type="entry name" value="TUDOR"/>
    <property type="match status" value="1"/>
</dbReference>
<dbReference type="SMART" id="SM00333">
    <property type="entry name" value="TUDOR"/>
    <property type="match status" value="1"/>
</dbReference>
<dbReference type="Proteomes" id="UP000000673">
    <property type="component" value="Unassembled WGS sequence"/>
</dbReference>
<dbReference type="InterPro" id="IPR050621">
    <property type="entry name" value="Tudor_domain_containing"/>
</dbReference>
<dbReference type="InterPro" id="IPR035437">
    <property type="entry name" value="SNase_OB-fold_sf"/>
</dbReference>
<dbReference type="GO" id="GO:0030154">
    <property type="term" value="P:cell differentiation"/>
    <property type="evidence" value="ECO:0007669"/>
    <property type="project" value="UniProtKB-ARBA"/>
</dbReference>
<dbReference type="Gene3D" id="2.40.50.90">
    <property type="match status" value="1"/>
</dbReference>
<feature type="domain" description="Tudor" evidence="6">
    <location>
        <begin position="293"/>
        <end position="350"/>
    </location>
</feature>
<sequence length="427" mass="48900">MEDLKKYIRAVMISNTRKLMTVEHLMADFKLMEGENIPYQQFGFKTLEDLLRAMPDVLQVQGYGRQATLKPIITQKSQYMRELVEKNKSTPQGNSNWNKQNIPVRRQPMTWEKHNDFGMNNNAVRSGEPKKNNFYHNPATDKNARRMIEMVAKNVERLTSEAAVYANNDRISNATNTIKKEVSEKESDGKNDGSKLLPVSFTSPTASCQKDTTERNEEFIDKIDSFEPLLPFVENESLVPAICLSPVSNLHGIYVQLQQNTAKLHTMSLQMESIYGKRTCTGDMNGAKHKDKHIRLGKYCSVRNNEDWFRGLVLSRPDGGLVKVYFIDFGVVNLIPKSNVFHLPNHFRFPKQLVRVTMGDIQPIGDRWSEGALRFINQTLECKRIHLLIRAIDAKTNTLDAVLIDTSGPDDVILSRELVRRREAIWT</sequence>
<name>W5JN98_ANODA</name>
<dbReference type="OMA" id="QLICHLE"/>
<evidence type="ECO:0008006" key="11">
    <source>
        <dbReference type="Google" id="ProtNLM"/>
    </source>
</evidence>
<comment type="subcellular location">
    <subcellularLocation>
        <location evidence="1">Cytoplasm</location>
    </subcellularLocation>
</comment>
<dbReference type="InterPro" id="IPR025605">
    <property type="entry name" value="OST-HTH/LOTUS_dom"/>
</dbReference>
<feature type="compositionally biased region" description="Basic and acidic residues" evidence="5">
    <location>
        <begin position="182"/>
        <end position="193"/>
    </location>
</feature>
<dbReference type="CDD" id="cd20379">
    <property type="entry name" value="Tudor_dTUD-like"/>
    <property type="match status" value="1"/>
</dbReference>
<dbReference type="eggNOG" id="KOG2039">
    <property type="taxonomic scope" value="Eukaryota"/>
</dbReference>
<evidence type="ECO:0000259" key="7">
    <source>
        <dbReference type="PROSITE" id="PS51644"/>
    </source>
</evidence>
<evidence type="ECO:0000256" key="4">
    <source>
        <dbReference type="ARBA" id="ARBA00022871"/>
    </source>
</evidence>
<reference evidence="8 10" key="1">
    <citation type="journal article" date="2010" name="BMC Genomics">
        <title>Combination of measures distinguishes pre-miRNAs from other stem-loops in the genome of the newly sequenced Anopheles darlingi.</title>
        <authorList>
            <person name="Mendes N.D."/>
            <person name="Freitas A.T."/>
            <person name="Vasconcelos A.T."/>
            <person name="Sagot M.F."/>
        </authorList>
    </citation>
    <scope>NUCLEOTIDE SEQUENCE</scope>
</reference>
<reference evidence="8" key="2">
    <citation type="submission" date="2010-05" db="EMBL/GenBank/DDBJ databases">
        <authorList>
            <person name="Almeida L.G."/>
            <person name="Nicolas M.F."/>
            <person name="Souza R.C."/>
            <person name="Vasconcelos A.T.R."/>
        </authorList>
    </citation>
    <scope>NUCLEOTIDE SEQUENCE</scope>
</reference>
<evidence type="ECO:0000256" key="1">
    <source>
        <dbReference type="ARBA" id="ARBA00004496"/>
    </source>
</evidence>
<evidence type="ECO:0000256" key="2">
    <source>
        <dbReference type="ARBA" id="ARBA00022490"/>
    </source>
</evidence>
<dbReference type="Gene3D" id="3.30.420.610">
    <property type="entry name" value="LOTUS domain-like"/>
    <property type="match status" value="1"/>
</dbReference>
<feature type="region of interest" description="Disordered" evidence="5">
    <location>
        <begin position="182"/>
        <end position="212"/>
    </location>
</feature>